<dbReference type="InterPro" id="IPR000014">
    <property type="entry name" value="PAS"/>
</dbReference>
<evidence type="ECO:0000256" key="2">
    <source>
        <dbReference type="ARBA" id="ARBA00034247"/>
    </source>
</evidence>
<organism evidence="6 7">
    <name type="scientific">Crenobacter cavernae</name>
    <dbReference type="NCBI Taxonomy" id="2290923"/>
    <lineage>
        <taxon>Bacteria</taxon>
        <taxon>Pseudomonadati</taxon>
        <taxon>Pseudomonadota</taxon>
        <taxon>Betaproteobacteria</taxon>
        <taxon>Neisseriales</taxon>
        <taxon>Neisseriaceae</taxon>
        <taxon>Crenobacter</taxon>
    </lineage>
</organism>
<dbReference type="PROSITE" id="PS50112">
    <property type="entry name" value="PAS"/>
    <property type="match status" value="1"/>
</dbReference>
<evidence type="ECO:0000259" key="4">
    <source>
        <dbReference type="PROSITE" id="PS50112"/>
    </source>
</evidence>
<comment type="caution">
    <text evidence="6">The sequence shown here is derived from an EMBL/GenBank/DDBJ whole genome shotgun (WGS) entry which is preliminary data.</text>
</comment>
<feature type="domain" description="PAS" evidence="4">
    <location>
        <begin position="286"/>
        <end position="333"/>
    </location>
</feature>
<dbReference type="InterPro" id="IPR043128">
    <property type="entry name" value="Rev_trsase/Diguanyl_cyclase"/>
</dbReference>
<dbReference type="SMART" id="SM00267">
    <property type="entry name" value="GGDEF"/>
    <property type="match status" value="1"/>
</dbReference>
<dbReference type="PANTHER" id="PTHR45138:SF9">
    <property type="entry name" value="DIGUANYLATE CYCLASE DGCM-RELATED"/>
    <property type="match status" value="1"/>
</dbReference>
<dbReference type="SUPFAM" id="SSF55073">
    <property type="entry name" value="Nucleotide cyclase"/>
    <property type="match status" value="1"/>
</dbReference>
<evidence type="ECO:0000256" key="1">
    <source>
        <dbReference type="ARBA" id="ARBA00012528"/>
    </source>
</evidence>
<dbReference type="InterPro" id="IPR035965">
    <property type="entry name" value="PAS-like_dom_sf"/>
</dbReference>
<dbReference type="PANTHER" id="PTHR45138">
    <property type="entry name" value="REGULATORY COMPONENTS OF SENSORY TRANSDUCTION SYSTEM"/>
    <property type="match status" value="1"/>
</dbReference>
<evidence type="ECO:0000256" key="3">
    <source>
        <dbReference type="SAM" id="Phobius"/>
    </source>
</evidence>
<dbReference type="EMBL" id="REGR01000002">
    <property type="protein sequence ID" value="RXZ45033.1"/>
    <property type="molecule type" value="Genomic_DNA"/>
</dbReference>
<dbReference type="CDD" id="cd00130">
    <property type="entry name" value="PAS"/>
    <property type="match status" value="1"/>
</dbReference>
<comment type="catalytic activity">
    <reaction evidence="2">
        <text>2 GTP = 3',3'-c-di-GMP + 2 diphosphate</text>
        <dbReference type="Rhea" id="RHEA:24898"/>
        <dbReference type="ChEBI" id="CHEBI:33019"/>
        <dbReference type="ChEBI" id="CHEBI:37565"/>
        <dbReference type="ChEBI" id="CHEBI:58805"/>
        <dbReference type="EC" id="2.7.7.65"/>
    </reaction>
</comment>
<dbReference type="NCBIfam" id="TIGR00229">
    <property type="entry name" value="sensory_box"/>
    <property type="match status" value="1"/>
</dbReference>
<keyword evidence="3" id="KW-1133">Transmembrane helix</keyword>
<evidence type="ECO:0000313" key="7">
    <source>
        <dbReference type="Proteomes" id="UP000290682"/>
    </source>
</evidence>
<dbReference type="Pfam" id="PF13426">
    <property type="entry name" value="PAS_9"/>
    <property type="match status" value="1"/>
</dbReference>
<dbReference type="InterPro" id="IPR029787">
    <property type="entry name" value="Nucleotide_cyclase"/>
</dbReference>
<gene>
    <name evidence="6" type="ORF">EBB06_03845</name>
</gene>
<dbReference type="InterPro" id="IPR000160">
    <property type="entry name" value="GGDEF_dom"/>
</dbReference>
<dbReference type="SMART" id="SM00091">
    <property type="entry name" value="PAS"/>
    <property type="match status" value="1"/>
</dbReference>
<dbReference type="NCBIfam" id="TIGR00254">
    <property type="entry name" value="GGDEF"/>
    <property type="match status" value="1"/>
</dbReference>
<dbReference type="Pfam" id="PF00990">
    <property type="entry name" value="GGDEF"/>
    <property type="match status" value="1"/>
</dbReference>
<dbReference type="Gene3D" id="3.30.450.20">
    <property type="entry name" value="PAS domain"/>
    <property type="match status" value="1"/>
</dbReference>
<evidence type="ECO:0000313" key="6">
    <source>
        <dbReference type="EMBL" id="RXZ45033.1"/>
    </source>
</evidence>
<feature type="domain" description="GGDEF" evidence="5">
    <location>
        <begin position="461"/>
        <end position="596"/>
    </location>
</feature>
<sequence>MANGYLQQRVRAERAEAALALDATLRTLELSLAEQTRQLEDELPRAARPSARIAQLTGGGKVWRFGYDGKVAALTANTAAPDAVLQRLGLRALGRDLPAGALTFLPSAQTPPGERPLSFVIAGCPHSPCNGIAVGQLKPWPLLRPNWPAHWQASIELKDENGQRYGRFTLGQDKASEGLPLWLGLMAPGLAVAAPLPLNVTRALGQQDLLLEARLAPASFAPASPWLVALPLATLFTAGVLLFLVYRLYRQYRSASRRLEQLEQSYLLMNTSNGTLRERLKKLSASQRDLQTLIDTVQVGVIILDAGHWQIRACNQRAGDLFGCDANDLVGQSGERLFATETDLSICRTLITQGMPVTDRDLSLKRQDDSEFWSLVSMRGLFHNGQPAVAISVVDVSERIAHAELLEAEKKATEHAMQQLQSVQAELVELATLDDLTGIANRRHFMKSATALLDQACRRERALSVLMIDIDHFKQVNDTLGHDAGDAILSQTVTLCQALIRQHDVFGRIGGEEFCLVLPDSDDLTALSIAERIRERVANHPFRANGKTRQVTVSVGLAVWLPGEVPPALAALLKTADEALYRAKAQGRNQVVCARGQRSLDGLRSAPSTSTR</sequence>
<dbReference type="InterPro" id="IPR050469">
    <property type="entry name" value="Diguanylate_Cyclase"/>
</dbReference>
<dbReference type="EC" id="2.7.7.65" evidence="1"/>
<accession>A0ABY0FFE3</accession>
<keyword evidence="3" id="KW-0472">Membrane</keyword>
<proteinExistence type="predicted"/>
<evidence type="ECO:0000259" key="5">
    <source>
        <dbReference type="PROSITE" id="PS50887"/>
    </source>
</evidence>
<keyword evidence="7" id="KW-1185">Reference proteome</keyword>
<dbReference type="SUPFAM" id="SSF55785">
    <property type="entry name" value="PYP-like sensor domain (PAS domain)"/>
    <property type="match status" value="1"/>
</dbReference>
<reference evidence="6 7" key="1">
    <citation type="submission" date="2018-10" db="EMBL/GenBank/DDBJ databases">
        <title>Draft genome of Fastidiocella sp. strain 375T, a bacterium isolated from a karstic cave dripping water.</title>
        <authorList>
            <person name="Coelho C."/>
            <person name="Verissimo A."/>
            <person name="Tiago I."/>
        </authorList>
    </citation>
    <scope>NUCLEOTIDE SEQUENCE [LARGE SCALE GENOMIC DNA]</scope>
    <source>
        <strain evidence="6 7">CAVE-375</strain>
    </source>
</reference>
<keyword evidence="3" id="KW-0812">Transmembrane</keyword>
<feature type="transmembrane region" description="Helical" evidence="3">
    <location>
        <begin position="226"/>
        <end position="249"/>
    </location>
</feature>
<dbReference type="Gene3D" id="3.30.70.270">
    <property type="match status" value="1"/>
</dbReference>
<name>A0ABY0FFE3_9NEIS</name>
<dbReference type="Proteomes" id="UP000290682">
    <property type="component" value="Unassembled WGS sequence"/>
</dbReference>
<dbReference type="CDD" id="cd01949">
    <property type="entry name" value="GGDEF"/>
    <property type="match status" value="1"/>
</dbReference>
<protein>
    <recommendedName>
        <fullName evidence="1">diguanylate cyclase</fullName>
        <ecNumber evidence="1">2.7.7.65</ecNumber>
    </recommendedName>
</protein>
<dbReference type="PROSITE" id="PS50887">
    <property type="entry name" value="GGDEF"/>
    <property type="match status" value="1"/>
</dbReference>